<dbReference type="EMBL" id="CP001684">
    <property type="protein sequence ID" value="ACV22903.1"/>
    <property type="molecule type" value="Genomic_DNA"/>
</dbReference>
<organism evidence="2 3">
    <name type="scientific">Slackia heliotrinireducens (strain ATCC 29202 / DSM 20476 / NCTC 11029 / RHS 1)</name>
    <name type="common">Peptococcus heliotrinreducens</name>
    <dbReference type="NCBI Taxonomy" id="471855"/>
    <lineage>
        <taxon>Bacteria</taxon>
        <taxon>Bacillati</taxon>
        <taxon>Actinomycetota</taxon>
        <taxon>Coriobacteriia</taxon>
        <taxon>Eggerthellales</taxon>
        <taxon>Eggerthellaceae</taxon>
        <taxon>Slackia</taxon>
    </lineage>
</organism>
<gene>
    <name evidence="2" type="ordered locus">Shel_18870</name>
</gene>
<feature type="compositionally biased region" description="Basic and acidic residues" evidence="1">
    <location>
        <begin position="99"/>
        <end position="118"/>
    </location>
</feature>
<dbReference type="InterPro" id="IPR036388">
    <property type="entry name" value="WH-like_DNA-bd_sf"/>
</dbReference>
<dbReference type="eggNOG" id="ENOG5033VYC">
    <property type="taxonomic scope" value="Bacteria"/>
</dbReference>
<dbReference type="STRING" id="471855.Shel_18870"/>
<dbReference type="AlphaFoldDB" id="C7N7L8"/>
<evidence type="ECO:0000313" key="3">
    <source>
        <dbReference type="Proteomes" id="UP000002026"/>
    </source>
</evidence>
<reference evidence="2 3" key="1">
    <citation type="journal article" date="2009" name="Stand. Genomic Sci.">
        <title>Complete genome sequence of Slackia heliotrinireducens type strain (RHS 1).</title>
        <authorList>
            <person name="Pukall R."/>
            <person name="Lapidus A."/>
            <person name="Nolan M."/>
            <person name="Copeland A."/>
            <person name="Glavina Del Rio T."/>
            <person name="Lucas S."/>
            <person name="Chen F."/>
            <person name="Tice H."/>
            <person name="Cheng J.F."/>
            <person name="Chertkov O."/>
            <person name="Bruce D."/>
            <person name="Goodwin L."/>
            <person name="Kuske C."/>
            <person name="Brettin T."/>
            <person name="Detter J.C."/>
            <person name="Han C."/>
            <person name="Pitluck S."/>
            <person name="Pati A."/>
            <person name="Mavrommatis K."/>
            <person name="Ivanova N."/>
            <person name="Ovchinnikova G."/>
            <person name="Chen A."/>
            <person name="Palaniappan K."/>
            <person name="Schneider S."/>
            <person name="Rohde M."/>
            <person name="Chain P."/>
            <person name="D'haeseleer P."/>
            <person name="Goker M."/>
            <person name="Bristow J."/>
            <person name="Eisen J.A."/>
            <person name="Markowitz V."/>
            <person name="Kyrpides N.C."/>
            <person name="Klenk H.P."/>
            <person name="Hugenholtz P."/>
        </authorList>
    </citation>
    <scope>NUCLEOTIDE SEQUENCE [LARGE SCALE GENOMIC DNA]</scope>
    <source>
        <strain evidence="3">ATCC 29202 / DSM 20476 / NCTC 11029 / RHS 1</strain>
    </source>
</reference>
<evidence type="ECO:0000313" key="2">
    <source>
        <dbReference type="EMBL" id="ACV22903.1"/>
    </source>
</evidence>
<dbReference type="HOGENOM" id="CLU_133224_0_0_11"/>
<protein>
    <submittedName>
        <fullName evidence="2">Uncharacterized protein</fullName>
    </submittedName>
</protein>
<keyword evidence="3" id="KW-1185">Reference proteome</keyword>
<dbReference type="InterPro" id="IPR036390">
    <property type="entry name" value="WH_DNA-bd_sf"/>
</dbReference>
<dbReference type="SUPFAM" id="SSF46785">
    <property type="entry name" value="Winged helix' DNA-binding domain"/>
    <property type="match status" value="1"/>
</dbReference>
<dbReference type="Gene3D" id="1.10.10.10">
    <property type="entry name" value="Winged helix-like DNA-binding domain superfamily/Winged helix DNA-binding domain"/>
    <property type="match status" value="1"/>
</dbReference>
<name>C7N7L8_SLAHD</name>
<dbReference type="RefSeq" id="WP_012799005.1">
    <property type="nucleotide sequence ID" value="NC_013165.1"/>
</dbReference>
<dbReference type="KEGG" id="shi:Shel_18870"/>
<proteinExistence type="predicted"/>
<feature type="region of interest" description="Disordered" evidence="1">
    <location>
        <begin position="99"/>
        <end position="142"/>
    </location>
</feature>
<evidence type="ECO:0000256" key="1">
    <source>
        <dbReference type="SAM" id="MobiDB-lite"/>
    </source>
</evidence>
<dbReference type="Proteomes" id="UP000002026">
    <property type="component" value="Chromosome"/>
</dbReference>
<sequence length="153" mass="16916">MASDDEGARGQEFVVAHRFMWRDYGLSGVTLLVYARIYGFCRDGGEFYESRAATADFLGTTPRTVTRAIDELLVAGVIREAGFHETPAGRRTRCYRLAEPRGDSHDDMSGDEPSHDEMSPDIPSPLHGLNPDGSSGLPVTGCHPIRKVDNKWF</sequence>
<accession>C7N7L8</accession>